<reference evidence="2" key="1">
    <citation type="submission" date="2020-11" db="EMBL/GenBank/DDBJ databases">
        <authorList>
            <person name="Tran Van P."/>
        </authorList>
    </citation>
    <scope>NUCLEOTIDE SEQUENCE</scope>
</reference>
<keyword evidence="1" id="KW-0472">Membrane</keyword>
<evidence type="ECO:0000256" key="1">
    <source>
        <dbReference type="SAM" id="Phobius"/>
    </source>
</evidence>
<name>A0A7R9DBG6_TIMPO</name>
<keyword evidence="1" id="KW-0812">Transmembrane</keyword>
<organism evidence="2">
    <name type="scientific">Timema poppense</name>
    <name type="common">Walking stick</name>
    <dbReference type="NCBI Taxonomy" id="170557"/>
    <lineage>
        <taxon>Eukaryota</taxon>
        <taxon>Metazoa</taxon>
        <taxon>Ecdysozoa</taxon>
        <taxon>Arthropoda</taxon>
        <taxon>Hexapoda</taxon>
        <taxon>Insecta</taxon>
        <taxon>Pterygota</taxon>
        <taxon>Neoptera</taxon>
        <taxon>Polyneoptera</taxon>
        <taxon>Phasmatodea</taxon>
        <taxon>Timematodea</taxon>
        <taxon>Timematoidea</taxon>
        <taxon>Timematidae</taxon>
        <taxon>Timema</taxon>
    </lineage>
</organism>
<proteinExistence type="predicted"/>
<gene>
    <name evidence="2" type="ORF">TPSB3V08_LOCUS7947</name>
</gene>
<evidence type="ECO:0000313" key="2">
    <source>
        <dbReference type="EMBL" id="CAD7411552.1"/>
    </source>
</evidence>
<feature type="transmembrane region" description="Helical" evidence="1">
    <location>
        <begin position="107"/>
        <end position="130"/>
    </location>
</feature>
<protein>
    <submittedName>
        <fullName evidence="2">Uncharacterized protein</fullName>
    </submittedName>
</protein>
<keyword evidence="1" id="KW-1133">Transmembrane helix</keyword>
<dbReference type="AlphaFoldDB" id="A0A7R9DBG6"/>
<sequence length="166" mass="19062">MEDYIRDECPTIPTSVSVTTRYVTFSANISDTNMFYFPIYIFKNFHTIHLIAIMTPSILLELSSDESFSNLSKLRDSGILQRLRTISWPQNIQNRDNNWTSVNVYKVVPIVLLLATGATLACVILGVELLMHRSAVTKTYVSASVQEQTEIRKFWELKEEAEDRVH</sequence>
<accession>A0A7R9DBG6</accession>
<dbReference type="EMBL" id="OD005414">
    <property type="protein sequence ID" value="CAD7411552.1"/>
    <property type="molecule type" value="Genomic_DNA"/>
</dbReference>